<reference evidence="2 3" key="1">
    <citation type="submission" date="2016-05" db="EMBL/GenBank/DDBJ databases">
        <title>Comparative analysis of secretome profiles of manganese(II)-oxidizing ascomycete fungi.</title>
        <authorList>
            <consortium name="DOE Joint Genome Institute"/>
            <person name="Zeiner C.A."/>
            <person name="Purvine S.O."/>
            <person name="Zink E.M."/>
            <person name="Wu S."/>
            <person name="Pasa-Tolic L."/>
            <person name="Chaput D.L."/>
            <person name="Haridas S."/>
            <person name="Grigoriev I.V."/>
            <person name="Santelli C.M."/>
            <person name="Hansel C.M."/>
        </authorList>
    </citation>
    <scope>NUCLEOTIDE SEQUENCE [LARGE SCALE GENOMIC DNA]</scope>
    <source>
        <strain evidence="2 3">AP3s5-JAC2a</strain>
    </source>
</reference>
<dbReference type="STRING" id="1460663.A0A177CG66"/>
<dbReference type="SUPFAM" id="SSF56112">
    <property type="entry name" value="Protein kinase-like (PK-like)"/>
    <property type="match status" value="1"/>
</dbReference>
<proteinExistence type="predicted"/>
<dbReference type="Gene3D" id="3.90.1200.10">
    <property type="match status" value="1"/>
</dbReference>
<dbReference type="RefSeq" id="XP_018036105.1">
    <property type="nucleotide sequence ID" value="XM_018174470.1"/>
</dbReference>
<accession>A0A177CG66</accession>
<keyword evidence="2" id="KW-0808">Transferase</keyword>
<dbReference type="InParanoid" id="A0A177CG66"/>
<gene>
    <name evidence="2" type="ORF">CC84DRAFT_1092613</name>
</gene>
<protein>
    <submittedName>
        <fullName evidence="2">Kinase-like protein</fullName>
    </submittedName>
</protein>
<evidence type="ECO:0000313" key="3">
    <source>
        <dbReference type="Proteomes" id="UP000077069"/>
    </source>
</evidence>
<dbReference type="EMBL" id="KV441552">
    <property type="protein sequence ID" value="OAG05740.1"/>
    <property type="molecule type" value="Genomic_DNA"/>
</dbReference>
<dbReference type="Pfam" id="PF01636">
    <property type="entry name" value="APH"/>
    <property type="match status" value="1"/>
</dbReference>
<dbReference type="GeneID" id="28757956"/>
<organism evidence="2 3">
    <name type="scientific">Paraphaeosphaeria sporulosa</name>
    <dbReference type="NCBI Taxonomy" id="1460663"/>
    <lineage>
        <taxon>Eukaryota</taxon>
        <taxon>Fungi</taxon>
        <taxon>Dikarya</taxon>
        <taxon>Ascomycota</taxon>
        <taxon>Pezizomycotina</taxon>
        <taxon>Dothideomycetes</taxon>
        <taxon>Pleosporomycetidae</taxon>
        <taxon>Pleosporales</taxon>
        <taxon>Massarineae</taxon>
        <taxon>Didymosphaeriaceae</taxon>
        <taxon>Paraphaeosphaeria</taxon>
    </lineage>
</organism>
<feature type="domain" description="Aminoglycoside phosphotransferase" evidence="1">
    <location>
        <begin position="27"/>
        <end position="304"/>
    </location>
</feature>
<dbReference type="GO" id="GO:0016301">
    <property type="term" value="F:kinase activity"/>
    <property type="evidence" value="ECO:0007669"/>
    <property type="project" value="UniProtKB-KW"/>
</dbReference>
<keyword evidence="3" id="KW-1185">Reference proteome</keyword>
<dbReference type="OrthoDB" id="25129at2759"/>
<dbReference type="Proteomes" id="UP000077069">
    <property type="component" value="Unassembled WGS sequence"/>
</dbReference>
<dbReference type="AlphaFoldDB" id="A0A177CG66"/>
<dbReference type="InterPro" id="IPR002575">
    <property type="entry name" value="Aminoglycoside_PTrfase"/>
</dbReference>
<sequence length="378" mass="41617">MASEFDLTTERGLSAYLTSRSVSHTSVSLLTGGTANYVYRVTLPDGSTKIYKHAAPYLHSNTAFAFDPSRMDYEHRVLELQTSSPHLLSSHSPEASVHAVAVHSYDKENKLLCISDGGSRHLKDAYADPTLDMSSIGAALGRWLAALHTSTVATPLSLDPTSQNLKDNNAIAVSIYRHSYRNLSSAFAEYGDSGGNVPRYADFIDLPDKDIEFAQQINDAYGSRLAHENECICHGDFWPGNVLVKPASEEGGKVVLTVVDWEMTRRGTSATDAAQFLAESLLLDRFCGHRGLVPAFLNAYLSARPEIPGKEWFRRLAIHAGVHIAFWPTRVAWTDRRGTHALVELGKSILRAASESKWETLFGLPLFSGMEEIFLPAF</sequence>
<dbReference type="InterPro" id="IPR011009">
    <property type="entry name" value="Kinase-like_dom_sf"/>
</dbReference>
<evidence type="ECO:0000259" key="1">
    <source>
        <dbReference type="Pfam" id="PF01636"/>
    </source>
</evidence>
<keyword evidence="2" id="KW-0418">Kinase</keyword>
<evidence type="ECO:0000313" key="2">
    <source>
        <dbReference type="EMBL" id="OAG05740.1"/>
    </source>
</evidence>
<dbReference type="Gene3D" id="3.30.200.20">
    <property type="entry name" value="Phosphorylase Kinase, domain 1"/>
    <property type="match status" value="1"/>
</dbReference>
<name>A0A177CG66_9PLEO</name>